<dbReference type="NCBIfam" id="TIGR02937">
    <property type="entry name" value="sigma70-ECF"/>
    <property type="match status" value="1"/>
</dbReference>
<evidence type="ECO:0000256" key="4">
    <source>
        <dbReference type="ARBA" id="ARBA00023125"/>
    </source>
</evidence>
<dbReference type="Proteomes" id="UP000199474">
    <property type="component" value="Unassembled WGS sequence"/>
</dbReference>
<dbReference type="EMBL" id="FOMR01000005">
    <property type="protein sequence ID" value="SFD87417.1"/>
    <property type="molecule type" value="Genomic_DNA"/>
</dbReference>
<dbReference type="PANTHER" id="PTHR43133:SF8">
    <property type="entry name" value="RNA POLYMERASE SIGMA FACTOR HI_1459-RELATED"/>
    <property type="match status" value="1"/>
</dbReference>
<sequence length="182" mass="21713">MYDKENASFETIFRQNERRIHYHMHRLGIHDRQQEFYVEGIYAMWMAYKKHDPNKGPLATYFNYTIRNRLIDMLRKKTNDNRREQLAVQAITEATGRPSELGESATTDMDEAFWERIRATLSPNQWKWVQFYIIDGMTQKEIAEREGVTTEAVKSWAREARKKLRQDKEALIKLYNEGDKGT</sequence>
<comment type="similarity">
    <text evidence="1">Belongs to the sigma-70 factor family. ECF subfamily.</text>
</comment>
<organism evidence="8 9">
    <name type="scientific">Lentibacillus persicus</name>
    <dbReference type="NCBI Taxonomy" id="640948"/>
    <lineage>
        <taxon>Bacteria</taxon>
        <taxon>Bacillati</taxon>
        <taxon>Bacillota</taxon>
        <taxon>Bacilli</taxon>
        <taxon>Bacillales</taxon>
        <taxon>Bacillaceae</taxon>
        <taxon>Lentibacillus</taxon>
    </lineage>
</organism>
<keyword evidence="4" id="KW-0238">DNA-binding</keyword>
<feature type="domain" description="RNA polymerase sigma-70 region 4" evidence="7">
    <location>
        <begin position="119"/>
        <end position="166"/>
    </location>
</feature>
<dbReference type="Gene3D" id="1.10.10.10">
    <property type="entry name" value="Winged helix-like DNA-binding domain superfamily/Winged helix DNA-binding domain"/>
    <property type="match status" value="1"/>
</dbReference>
<dbReference type="GO" id="GO:0003677">
    <property type="term" value="F:DNA binding"/>
    <property type="evidence" value="ECO:0007669"/>
    <property type="project" value="UniProtKB-KW"/>
</dbReference>
<dbReference type="AlphaFoldDB" id="A0A1I1VWS7"/>
<dbReference type="Gene3D" id="1.10.1740.10">
    <property type="match status" value="1"/>
</dbReference>
<evidence type="ECO:0000256" key="5">
    <source>
        <dbReference type="ARBA" id="ARBA00023163"/>
    </source>
</evidence>
<name>A0A1I1VWS7_9BACI</name>
<keyword evidence="3" id="KW-0731">Sigma factor</keyword>
<keyword evidence="5" id="KW-0804">Transcription</keyword>
<dbReference type="Pfam" id="PF04542">
    <property type="entry name" value="Sigma70_r2"/>
    <property type="match status" value="1"/>
</dbReference>
<dbReference type="GO" id="GO:0006352">
    <property type="term" value="P:DNA-templated transcription initiation"/>
    <property type="evidence" value="ECO:0007669"/>
    <property type="project" value="InterPro"/>
</dbReference>
<evidence type="ECO:0000256" key="2">
    <source>
        <dbReference type="ARBA" id="ARBA00023015"/>
    </source>
</evidence>
<evidence type="ECO:0000259" key="6">
    <source>
        <dbReference type="Pfam" id="PF04542"/>
    </source>
</evidence>
<proteinExistence type="inferred from homology"/>
<dbReference type="SUPFAM" id="SSF88946">
    <property type="entry name" value="Sigma2 domain of RNA polymerase sigma factors"/>
    <property type="match status" value="1"/>
</dbReference>
<evidence type="ECO:0000259" key="7">
    <source>
        <dbReference type="Pfam" id="PF04545"/>
    </source>
</evidence>
<dbReference type="InterPro" id="IPR036388">
    <property type="entry name" value="WH-like_DNA-bd_sf"/>
</dbReference>
<evidence type="ECO:0000256" key="3">
    <source>
        <dbReference type="ARBA" id="ARBA00023082"/>
    </source>
</evidence>
<dbReference type="InterPro" id="IPR014284">
    <property type="entry name" value="RNA_pol_sigma-70_dom"/>
</dbReference>
<keyword evidence="2" id="KW-0805">Transcription regulation</keyword>
<gene>
    <name evidence="8" type="ORF">SAMN05216238_10570</name>
</gene>
<protein>
    <submittedName>
        <fullName evidence="8">RNA polymerase sigma factor, sigma-70 family</fullName>
    </submittedName>
</protein>
<keyword evidence="9" id="KW-1185">Reference proteome</keyword>
<reference evidence="9" key="1">
    <citation type="submission" date="2016-10" db="EMBL/GenBank/DDBJ databases">
        <authorList>
            <person name="Varghese N."/>
            <person name="Submissions S."/>
        </authorList>
    </citation>
    <scope>NUCLEOTIDE SEQUENCE [LARGE SCALE GENOMIC DNA]</scope>
    <source>
        <strain evidence="9">DSM 22530</strain>
    </source>
</reference>
<dbReference type="InterPro" id="IPR013324">
    <property type="entry name" value="RNA_pol_sigma_r3/r4-like"/>
</dbReference>
<feature type="domain" description="RNA polymerase sigma-70 region 2" evidence="6">
    <location>
        <begin position="13"/>
        <end position="78"/>
    </location>
</feature>
<dbReference type="Pfam" id="PF04545">
    <property type="entry name" value="Sigma70_r4"/>
    <property type="match status" value="1"/>
</dbReference>
<evidence type="ECO:0000313" key="9">
    <source>
        <dbReference type="Proteomes" id="UP000199474"/>
    </source>
</evidence>
<dbReference type="STRING" id="640948.SAMN05216238_10570"/>
<dbReference type="InterPro" id="IPR013325">
    <property type="entry name" value="RNA_pol_sigma_r2"/>
</dbReference>
<evidence type="ECO:0000256" key="1">
    <source>
        <dbReference type="ARBA" id="ARBA00010641"/>
    </source>
</evidence>
<dbReference type="InterPro" id="IPR007630">
    <property type="entry name" value="RNA_pol_sigma70_r4"/>
</dbReference>
<evidence type="ECO:0000313" key="8">
    <source>
        <dbReference type="EMBL" id="SFD87417.1"/>
    </source>
</evidence>
<dbReference type="GO" id="GO:0016987">
    <property type="term" value="F:sigma factor activity"/>
    <property type="evidence" value="ECO:0007669"/>
    <property type="project" value="UniProtKB-KW"/>
</dbReference>
<dbReference type="PANTHER" id="PTHR43133">
    <property type="entry name" value="RNA POLYMERASE ECF-TYPE SIGMA FACTO"/>
    <property type="match status" value="1"/>
</dbReference>
<dbReference type="OrthoDB" id="9783788at2"/>
<accession>A0A1I1VWS7</accession>
<dbReference type="InterPro" id="IPR007627">
    <property type="entry name" value="RNA_pol_sigma70_r2"/>
</dbReference>
<dbReference type="SUPFAM" id="SSF88659">
    <property type="entry name" value="Sigma3 and sigma4 domains of RNA polymerase sigma factors"/>
    <property type="match status" value="1"/>
</dbReference>
<dbReference type="InterPro" id="IPR039425">
    <property type="entry name" value="RNA_pol_sigma-70-like"/>
</dbReference>